<keyword evidence="14" id="KW-1015">Disulfide bond</keyword>
<comment type="similarity">
    <text evidence="5">Belongs to the MDM1 family.</text>
</comment>
<evidence type="ECO:0000256" key="11">
    <source>
        <dbReference type="ARBA" id="ARBA00023212"/>
    </source>
</evidence>
<dbReference type="InterPro" id="IPR029136">
    <property type="entry name" value="MDM1"/>
</dbReference>
<evidence type="ECO:0000256" key="1">
    <source>
        <dbReference type="ARBA" id="ARBA00004114"/>
    </source>
</evidence>
<gene>
    <name evidence="17" type="ORF">UY3_12672</name>
</gene>
<reference evidence="18" key="1">
    <citation type="journal article" date="2013" name="Nat. Genet.">
        <title>The draft genomes of soft-shell turtle and green sea turtle yield insights into the development and evolution of the turtle-specific body plan.</title>
        <authorList>
            <person name="Wang Z."/>
            <person name="Pascual-Anaya J."/>
            <person name="Zadissa A."/>
            <person name="Li W."/>
            <person name="Niimura Y."/>
            <person name="Huang Z."/>
            <person name="Li C."/>
            <person name="White S."/>
            <person name="Xiong Z."/>
            <person name="Fang D."/>
            <person name="Wang B."/>
            <person name="Ming Y."/>
            <person name="Chen Y."/>
            <person name="Zheng Y."/>
            <person name="Kuraku S."/>
            <person name="Pignatelli M."/>
            <person name="Herrero J."/>
            <person name="Beal K."/>
            <person name="Nozawa M."/>
            <person name="Li Q."/>
            <person name="Wang J."/>
            <person name="Zhang H."/>
            <person name="Yu L."/>
            <person name="Shigenobu S."/>
            <person name="Wang J."/>
            <person name="Liu J."/>
            <person name="Flicek P."/>
            <person name="Searle S."/>
            <person name="Wang J."/>
            <person name="Kuratani S."/>
            <person name="Yin Y."/>
            <person name="Aken B."/>
            <person name="Zhang G."/>
            <person name="Irie N."/>
        </authorList>
    </citation>
    <scope>NUCLEOTIDE SEQUENCE [LARGE SCALE GENOMIC DNA]</scope>
</reference>
<dbReference type="SUPFAM" id="SSF47266">
    <property type="entry name" value="4-helical cytokines"/>
    <property type="match status" value="2"/>
</dbReference>
<keyword evidence="6" id="KW-0963">Cytoplasm</keyword>
<accession>M7BDI3</accession>
<comment type="function">
    <text evidence="15">Immune regulatory cytokine.</text>
</comment>
<evidence type="ECO:0000256" key="7">
    <source>
        <dbReference type="ARBA" id="ARBA00022514"/>
    </source>
</evidence>
<dbReference type="PRINTS" id="PR01936">
    <property type="entry name" value="INTRLEUKIN22"/>
</dbReference>
<dbReference type="eggNOG" id="ENOG502QVRV">
    <property type="taxonomic scope" value="Eukaryota"/>
</dbReference>
<evidence type="ECO:0000313" key="18">
    <source>
        <dbReference type="Proteomes" id="UP000031443"/>
    </source>
</evidence>
<dbReference type="GO" id="GO:0060041">
    <property type="term" value="P:retina development in camera-type eye"/>
    <property type="evidence" value="ECO:0007669"/>
    <property type="project" value="TreeGrafter"/>
</dbReference>
<evidence type="ECO:0000256" key="15">
    <source>
        <dbReference type="RuleBase" id="RU368043"/>
    </source>
</evidence>
<comment type="subcellular location">
    <subcellularLocation>
        <location evidence="1">Cytoplasm</location>
        <location evidence="1">Cytoskeleton</location>
        <location evidence="1">Microtubule organizing center</location>
        <location evidence="1">Centrosome</location>
        <location evidence="1">Centriole</location>
    </subcellularLocation>
    <subcellularLocation>
        <location evidence="2">Nucleus</location>
    </subcellularLocation>
    <subcellularLocation>
        <location evidence="3 15">Secreted</location>
    </subcellularLocation>
</comment>
<evidence type="ECO:0000256" key="4">
    <source>
        <dbReference type="ARBA" id="ARBA00008813"/>
    </source>
</evidence>
<evidence type="ECO:0000256" key="10">
    <source>
        <dbReference type="ARBA" id="ARBA00022729"/>
    </source>
</evidence>
<evidence type="ECO:0000256" key="8">
    <source>
        <dbReference type="ARBA" id="ARBA00022525"/>
    </source>
</evidence>
<keyword evidence="18" id="KW-1185">Reference proteome</keyword>
<keyword evidence="7 15" id="KW-0202">Cytokine</keyword>
<dbReference type="Pfam" id="PF15501">
    <property type="entry name" value="MDM1"/>
    <property type="match status" value="1"/>
</dbReference>
<dbReference type="AlphaFoldDB" id="M7BDI3"/>
<evidence type="ECO:0000256" key="5">
    <source>
        <dbReference type="ARBA" id="ARBA00010494"/>
    </source>
</evidence>
<dbReference type="GO" id="GO:0005874">
    <property type="term" value="C:microtubule"/>
    <property type="evidence" value="ECO:0007669"/>
    <property type="project" value="UniProtKB-KW"/>
</dbReference>
<evidence type="ECO:0000256" key="13">
    <source>
        <dbReference type="ARBA" id="ARBA00045771"/>
    </source>
</evidence>
<dbReference type="Proteomes" id="UP000031443">
    <property type="component" value="Unassembled WGS sequence"/>
</dbReference>
<dbReference type="Pfam" id="PF14565">
    <property type="entry name" value="IL22"/>
    <property type="match status" value="1"/>
</dbReference>
<feature type="compositionally biased region" description="Basic and acidic residues" evidence="16">
    <location>
        <begin position="309"/>
        <end position="334"/>
    </location>
</feature>
<feature type="region of interest" description="Disordered" evidence="16">
    <location>
        <begin position="247"/>
        <end position="338"/>
    </location>
</feature>
<feature type="compositionally biased region" description="Polar residues" evidence="16">
    <location>
        <begin position="247"/>
        <end position="269"/>
    </location>
</feature>
<evidence type="ECO:0000256" key="12">
    <source>
        <dbReference type="ARBA" id="ARBA00023242"/>
    </source>
</evidence>
<evidence type="ECO:0000313" key="17">
    <source>
        <dbReference type="EMBL" id="EMP30203.1"/>
    </source>
</evidence>
<organism evidence="17 18">
    <name type="scientific">Chelonia mydas</name>
    <name type="common">Green sea-turtle</name>
    <name type="synonym">Chelonia agassizi</name>
    <dbReference type="NCBI Taxonomy" id="8469"/>
    <lineage>
        <taxon>Eukaryota</taxon>
        <taxon>Metazoa</taxon>
        <taxon>Chordata</taxon>
        <taxon>Craniata</taxon>
        <taxon>Vertebrata</taxon>
        <taxon>Euteleostomi</taxon>
        <taxon>Archelosauria</taxon>
        <taxon>Testudinata</taxon>
        <taxon>Testudines</taxon>
        <taxon>Cryptodira</taxon>
        <taxon>Durocryptodira</taxon>
        <taxon>Americhelydia</taxon>
        <taxon>Chelonioidea</taxon>
        <taxon>Cheloniidae</taxon>
        <taxon>Chelonia</taxon>
    </lineage>
</organism>
<dbReference type="PANTHER" id="PTHR32078">
    <property type="entry name" value="NUCLEAR PROTEIN MDM1"/>
    <property type="match status" value="1"/>
</dbReference>
<dbReference type="EMBL" id="KB551238">
    <property type="protein sequence ID" value="EMP30203.1"/>
    <property type="molecule type" value="Genomic_DNA"/>
</dbReference>
<dbReference type="GO" id="GO:0005814">
    <property type="term" value="C:centriole"/>
    <property type="evidence" value="ECO:0007669"/>
    <property type="project" value="UniProtKB-SubCell"/>
</dbReference>
<evidence type="ECO:0000256" key="3">
    <source>
        <dbReference type="ARBA" id="ARBA00004613"/>
    </source>
</evidence>
<dbReference type="GO" id="GO:0008017">
    <property type="term" value="F:microtubule binding"/>
    <property type="evidence" value="ECO:0007669"/>
    <property type="project" value="InterPro"/>
</dbReference>
<dbReference type="InterPro" id="IPR009079">
    <property type="entry name" value="4_helix_cytokine-like_core"/>
</dbReference>
<dbReference type="GO" id="GO:0005634">
    <property type="term" value="C:nucleus"/>
    <property type="evidence" value="ECO:0007669"/>
    <property type="project" value="UniProtKB-SubCell"/>
</dbReference>
<comment type="function">
    <text evidence="13">Microtubule-binding protein that negatively regulates centriole duplication. Binds to and stabilizes microtubules.</text>
</comment>
<keyword evidence="11" id="KW-0206">Cytoskeleton</keyword>
<evidence type="ECO:0000256" key="2">
    <source>
        <dbReference type="ARBA" id="ARBA00004123"/>
    </source>
</evidence>
<dbReference type="InterPro" id="IPR020453">
    <property type="entry name" value="IL-22"/>
</dbReference>
<feature type="disulfide bond" evidence="14">
    <location>
        <begin position="561"/>
        <end position="605"/>
    </location>
</feature>
<protein>
    <recommendedName>
        <fullName evidence="15">Interleukin family protein</fullName>
    </recommendedName>
</protein>
<keyword evidence="10" id="KW-0732">Signal</keyword>
<feature type="disulfide bond" evidence="14">
    <location>
        <begin position="515"/>
        <end position="602"/>
    </location>
</feature>
<dbReference type="PANTHER" id="PTHR32078:SF1">
    <property type="entry name" value="NUCLEAR PROTEIN MDM1"/>
    <property type="match status" value="1"/>
</dbReference>
<evidence type="ECO:0000256" key="16">
    <source>
        <dbReference type="SAM" id="MobiDB-lite"/>
    </source>
</evidence>
<proteinExistence type="inferred from homology"/>
<evidence type="ECO:0000256" key="6">
    <source>
        <dbReference type="ARBA" id="ARBA00022490"/>
    </source>
</evidence>
<dbReference type="Pfam" id="PF00726">
    <property type="entry name" value="IL10"/>
    <property type="match status" value="1"/>
</dbReference>
<feature type="region of interest" description="Disordered" evidence="16">
    <location>
        <begin position="81"/>
        <end position="129"/>
    </location>
</feature>
<dbReference type="GO" id="GO:0005125">
    <property type="term" value="F:cytokine activity"/>
    <property type="evidence" value="ECO:0007669"/>
    <property type="project" value="UniProtKB-UniRule"/>
</dbReference>
<dbReference type="Gene3D" id="1.20.1250.10">
    <property type="match status" value="2"/>
</dbReference>
<dbReference type="STRING" id="8469.M7BDI3"/>
<dbReference type="GO" id="GO:0005615">
    <property type="term" value="C:extracellular space"/>
    <property type="evidence" value="ECO:0007669"/>
    <property type="project" value="UniProtKB-UniRule"/>
</dbReference>
<dbReference type="SMART" id="SM00188">
    <property type="entry name" value="IL10"/>
    <property type="match status" value="1"/>
</dbReference>
<dbReference type="GO" id="GO:0046600">
    <property type="term" value="P:negative regulation of centriole replication"/>
    <property type="evidence" value="ECO:0007669"/>
    <property type="project" value="InterPro"/>
</dbReference>
<dbReference type="InterPro" id="IPR020443">
    <property type="entry name" value="IL-10/19/20/24/26"/>
</dbReference>
<feature type="compositionally biased region" description="Basic and acidic residues" evidence="16">
    <location>
        <begin position="95"/>
        <end position="106"/>
    </location>
</feature>
<comment type="similarity">
    <text evidence="4 15">Belongs to the IL-10 family.</text>
</comment>
<keyword evidence="12" id="KW-0539">Nucleus</keyword>
<sequence>MPVRFKGLSEYKRNFKWKKSDLSEFCNPSREQKSSRAGLRSDQLGITREPNFISKRRVPYFNPQISKSFDWRGDSDLEGYLDDAPEFEGAGPAESHTDNHNNDRNLENIGTPEAPRLPKKIRSHSADSRIESPITLAENSRKKLPPATPVNQKAVFVSPKKHLEKMDNGDSQNILNYMWYMEVKELREKAEAYRQRVQGTHFSRYHLNQILSDNNRLWDVSSNSSSEETISNTIRALDLAGVPEKQMSASQNILQQPDSIEQSQQNNTEKLGMSDASTVPVRRRLAWGEQDSTEQVENQPLGLEEDEEKENKQESAEAQKLKENDKDPTVDNKVKGCPQRENCNNPSSEQHILSLIWGLWCYLVKSFHRGHILASLSDQDTDNRLIGQQLYINVQETNRCYVMKRVIEIIVNEVLLSVTSNRYPYIHEVAQFLAALSTELSGCKFSGHREHVEKNLEEMKDKIKQLGVSGKNKAIGELDLLFDYLENACTEAPKKIVTILLCLFIAEGKKASSGCRKGMISKVTENLYVKATTFKASIPKDLIKNRRLLKKTTKNLFMKNCSVRDQLLSFYVKNVFGGLDFGSEKVYLASAFQALQENLNNCLPCAPSTRITTAVKKIKKTFDKLGEKGIYKAISELDILLPWIQTYIETIK</sequence>
<evidence type="ECO:0000256" key="9">
    <source>
        <dbReference type="ARBA" id="ARBA00022701"/>
    </source>
</evidence>
<evidence type="ECO:0000256" key="14">
    <source>
        <dbReference type="PIRSR" id="PIRSR620443-50"/>
    </source>
</evidence>
<name>M7BDI3_CHEMY</name>
<keyword evidence="8 15" id="KW-0964">Secreted</keyword>
<keyword evidence="9" id="KW-0493">Microtubule</keyword>